<evidence type="ECO:0008006" key="4">
    <source>
        <dbReference type="Google" id="ProtNLM"/>
    </source>
</evidence>
<accession>A0ABZ2WM40</accession>
<protein>
    <recommendedName>
        <fullName evidence="4">Transcription factor</fullName>
    </recommendedName>
</protein>
<dbReference type="PANTHER" id="PTHR35391:SF7">
    <property type="entry name" value="C2H2-TYPE DOMAIN-CONTAINING PROTEIN"/>
    <property type="match status" value="1"/>
</dbReference>
<organism evidence="2 3">
    <name type="scientific">Fusarium acuminatum</name>
    <dbReference type="NCBI Taxonomy" id="5515"/>
    <lineage>
        <taxon>Eukaryota</taxon>
        <taxon>Fungi</taxon>
        <taxon>Dikarya</taxon>
        <taxon>Ascomycota</taxon>
        <taxon>Pezizomycotina</taxon>
        <taxon>Sordariomycetes</taxon>
        <taxon>Hypocreomycetidae</taxon>
        <taxon>Hypocreales</taxon>
        <taxon>Nectriaceae</taxon>
        <taxon>Fusarium</taxon>
        <taxon>Fusarium tricinctum species complex</taxon>
    </lineage>
</organism>
<dbReference type="EMBL" id="CP151260">
    <property type="protein sequence ID" value="WZH40982.1"/>
    <property type="molecule type" value="Genomic_DNA"/>
</dbReference>
<keyword evidence="3" id="KW-1185">Reference proteome</keyword>
<evidence type="ECO:0000313" key="3">
    <source>
        <dbReference type="Proteomes" id="UP001489902"/>
    </source>
</evidence>
<sequence>MPEADDGPEPKGPTVATSANQCLQSFQKCLVSASLVNPRELSMIEDQVARFSSWSTSIGVFAPGSASMDHRLRYAPEVHSVVTGILATILESLEAGEGYVPSEEFPKSLNEIAAEISRLNKISNTIRRASKDTQALTASKFYIKDDEGNNVEETLLDNFKRHINDRFPTLGETIQERLARTMLLRRKQILYRRHRQDSVYAKAQDTVPAVSITFPTAKAVVSLAQLKSKHPKTSSTVSKPATTAPSQIQSATTLAPDKFKIAASTPSVISASKTIAFHSHESLVFPPAPGHAVKKRYEQLKSQRLAEYEQSLNSEKSEANKKSKVQKPLANDLQSLGEITCPYCLCALPAEEAFDEKKWQ</sequence>
<gene>
    <name evidence="2" type="ORF">QYS62_001924</name>
</gene>
<dbReference type="PANTHER" id="PTHR35391">
    <property type="entry name" value="C2H2-TYPE DOMAIN-CONTAINING PROTEIN-RELATED"/>
    <property type="match status" value="1"/>
</dbReference>
<dbReference type="Proteomes" id="UP001489902">
    <property type="component" value="Chromosome 1"/>
</dbReference>
<reference evidence="2 3" key="1">
    <citation type="submission" date="2024-04" db="EMBL/GenBank/DDBJ databases">
        <title>Complete genome sequence of Fusarium acuminatum.</title>
        <authorList>
            <person name="Lan B."/>
        </authorList>
    </citation>
    <scope>NUCLEOTIDE SEQUENCE [LARGE SCALE GENOMIC DNA]</scope>
    <source>
        <strain evidence="2">1A</strain>
    </source>
</reference>
<evidence type="ECO:0000313" key="2">
    <source>
        <dbReference type="EMBL" id="WZH40982.1"/>
    </source>
</evidence>
<proteinExistence type="predicted"/>
<name>A0ABZ2WM40_9HYPO</name>
<feature type="region of interest" description="Disordered" evidence="1">
    <location>
        <begin position="308"/>
        <end position="327"/>
    </location>
</feature>
<evidence type="ECO:0000256" key="1">
    <source>
        <dbReference type="SAM" id="MobiDB-lite"/>
    </source>
</evidence>